<dbReference type="InterPro" id="IPR032675">
    <property type="entry name" value="LRR_dom_sf"/>
</dbReference>
<proteinExistence type="predicted"/>
<organism evidence="3 4">
    <name type="scientific">Bacteroides fluxus YIT 12057</name>
    <dbReference type="NCBI Taxonomy" id="763034"/>
    <lineage>
        <taxon>Bacteria</taxon>
        <taxon>Pseudomonadati</taxon>
        <taxon>Bacteroidota</taxon>
        <taxon>Bacteroidia</taxon>
        <taxon>Bacteroidales</taxon>
        <taxon>Bacteroidaceae</taxon>
        <taxon>Bacteroides</taxon>
    </lineage>
</organism>
<keyword evidence="2" id="KW-0732">Signal</keyword>
<comment type="caution">
    <text evidence="3">The sequence shown here is derived from an EMBL/GenBank/DDBJ whole genome shotgun (WGS) entry which is preliminary data.</text>
</comment>
<dbReference type="InterPro" id="IPR053139">
    <property type="entry name" value="Surface_bspA-like"/>
</dbReference>
<feature type="region of interest" description="Disordered" evidence="1">
    <location>
        <begin position="551"/>
        <end position="571"/>
    </location>
</feature>
<dbReference type="PANTHER" id="PTHR45661">
    <property type="entry name" value="SURFACE ANTIGEN"/>
    <property type="match status" value="1"/>
</dbReference>
<evidence type="ECO:0008006" key="5">
    <source>
        <dbReference type="Google" id="ProtNLM"/>
    </source>
</evidence>
<name>F3PWR3_9BACE</name>
<feature type="signal peptide" evidence="2">
    <location>
        <begin position="1"/>
        <end position="24"/>
    </location>
</feature>
<evidence type="ECO:0000313" key="4">
    <source>
        <dbReference type="Proteomes" id="UP000003416"/>
    </source>
</evidence>
<feature type="compositionally biased region" description="Polar residues" evidence="1">
    <location>
        <begin position="554"/>
        <end position="564"/>
    </location>
</feature>
<dbReference type="InterPro" id="IPR026906">
    <property type="entry name" value="LRR_5"/>
</dbReference>
<accession>F3PWR3</accession>
<dbReference type="AlphaFoldDB" id="F3PWR3"/>
<dbReference type="Gene3D" id="3.80.10.10">
    <property type="entry name" value="Ribonuclease Inhibitor"/>
    <property type="match status" value="1"/>
</dbReference>
<dbReference type="SUPFAM" id="SSF52058">
    <property type="entry name" value="L domain-like"/>
    <property type="match status" value="1"/>
</dbReference>
<dbReference type="PROSITE" id="PS51257">
    <property type="entry name" value="PROKAR_LIPOPROTEIN"/>
    <property type="match status" value="1"/>
</dbReference>
<dbReference type="Proteomes" id="UP000003416">
    <property type="component" value="Unassembled WGS sequence"/>
</dbReference>
<dbReference type="RefSeq" id="WP_009126420.1">
    <property type="nucleotide sequence ID" value="NZ_GL882689.1"/>
</dbReference>
<evidence type="ECO:0000256" key="1">
    <source>
        <dbReference type="SAM" id="MobiDB-lite"/>
    </source>
</evidence>
<sequence>MKQNNTIWNVLLASACSLLLYACAGGQEELERLNAAPQDTDSRTVETVTADITLTEAGTLDAKLSEKLGSNKPNVQVLSIAGPFNARDVECLHTLTALEKLEMTDAETKWDYDRPYYTFSYSYEDSYGNIQEVNVSEHLSDNGIGNYMFAGMPALKEIEIPSTITSFAFYNICHGSPVTTITVPEGVTRISGFNNCRTLTTVHLPSTLKEIGSEAFRGSASLKSLTIPEGVEYIESQAFAESGLTEIVIPASCTRLGYGVFNSCKQLQTLTIPKTVSQTDGSPVDGCENLRMLAWNTTIAVPGFRPTENCLLYINSDNGTAATYDANSWPNTIVDGIAESIQLTYSNSTWETTKKFSCPIAFTAKSISLTMTFLDRWTYEGKASGWRTLTLPFKVSSITSEEKGALAPFGSDVEGAKPFWLRKLTADGFVDATSIEADKPYIIAMPYNPGVYLDEYNISGNVTFTGENVEIAVTPDELPADEGPDYLLQPTYQFVKRGGMVYALNYDYSIRNHELGSVFARSSTHVYAYEAYVKDKNGSSTRALYEIDTRSPKTRSAAQKNTTGIPAIGDM</sequence>
<gene>
    <name evidence="3" type="ORF">HMPREF9446_03200</name>
</gene>
<keyword evidence="4" id="KW-1185">Reference proteome</keyword>
<evidence type="ECO:0000256" key="2">
    <source>
        <dbReference type="SAM" id="SignalP"/>
    </source>
</evidence>
<dbReference type="EMBL" id="AFBN01000096">
    <property type="protein sequence ID" value="EGF51992.1"/>
    <property type="molecule type" value="Genomic_DNA"/>
</dbReference>
<feature type="chain" id="PRO_5003304953" description="Leucine Rich repeat-containing domain protein" evidence="2">
    <location>
        <begin position="25"/>
        <end position="571"/>
    </location>
</feature>
<evidence type="ECO:0000313" key="3">
    <source>
        <dbReference type="EMBL" id="EGF51992.1"/>
    </source>
</evidence>
<dbReference type="PANTHER" id="PTHR45661:SF3">
    <property type="entry name" value="IG-LIKE DOMAIN-CONTAINING PROTEIN"/>
    <property type="match status" value="1"/>
</dbReference>
<dbReference type="Pfam" id="PF13306">
    <property type="entry name" value="LRR_5"/>
    <property type="match status" value="2"/>
</dbReference>
<dbReference type="STRING" id="763034.HMPREF9446_03200"/>
<dbReference type="HOGENOM" id="CLU_439191_0_0_10"/>
<dbReference type="GeneID" id="86050604"/>
<dbReference type="eggNOG" id="COG5492">
    <property type="taxonomic scope" value="Bacteria"/>
</dbReference>
<protein>
    <recommendedName>
        <fullName evidence="5">Leucine Rich repeat-containing domain protein</fullName>
    </recommendedName>
</protein>
<reference evidence="3 4" key="1">
    <citation type="submission" date="2011-02" db="EMBL/GenBank/DDBJ databases">
        <authorList>
            <person name="Weinstock G."/>
            <person name="Sodergren E."/>
            <person name="Clifton S."/>
            <person name="Fulton L."/>
            <person name="Fulton B."/>
            <person name="Courtney L."/>
            <person name="Fronick C."/>
            <person name="Harrison M."/>
            <person name="Strong C."/>
            <person name="Farmer C."/>
            <person name="Delahaunty K."/>
            <person name="Markovic C."/>
            <person name="Hall O."/>
            <person name="Minx P."/>
            <person name="Tomlinson C."/>
            <person name="Mitreva M."/>
            <person name="Hou S."/>
            <person name="Chen J."/>
            <person name="Wollam A."/>
            <person name="Pepin K.H."/>
            <person name="Johnson M."/>
            <person name="Bhonagiri V."/>
            <person name="Zhang X."/>
            <person name="Suruliraj S."/>
            <person name="Warren W."/>
            <person name="Chinwalla A."/>
            <person name="Mardis E.R."/>
            <person name="Wilson R.K."/>
        </authorList>
    </citation>
    <scope>NUCLEOTIDE SEQUENCE [LARGE SCALE GENOMIC DNA]</scope>
    <source>
        <strain evidence="3 4">YIT 12057</strain>
    </source>
</reference>